<evidence type="ECO:0000313" key="7">
    <source>
        <dbReference type="Proteomes" id="UP001283361"/>
    </source>
</evidence>
<dbReference type="PANTHER" id="PTHR22904:SF532">
    <property type="entry name" value="HEAT SHOCK PROTEIN STI1-LIKE PROTEIN"/>
    <property type="match status" value="1"/>
</dbReference>
<dbReference type="AlphaFoldDB" id="A0AAE0Y8E2"/>
<organism evidence="6 7">
    <name type="scientific">Elysia crispata</name>
    <name type="common">lettuce slug</name>
    <dbReference type="NCBI Taxonomy" id="231223"/>
    <lineage>
        <taxon>Eukaryota</taxon>
        <taxon>Metazoa</taxon>
        <taxon>Spiralia</taxon>
        <taxon>Lophotrochozoa</taxon>
        <taxon>Mollusca</taxon>
        <taxon>Gastropoda</taxon>
        <taxon>Heterobranchia</taxon>
        <taxon>Euthyneura</taxon>
        <taxon>Panpulmonata</taxon>
        <taxon>Sacoglossa</taxon>
        <taxon>Placobranchoidea</taxon>
        <taxon>Plakobranchidae</taxon>
        <taxon>Elysia</taxon>
    </lineage>
</organism>
<name>A0AAE0Y8E2_9GAST</name>
<gene>
    <name evidence="6" type="ORF">RRG08_020397</name>
</gene>
<feature type="transmembrane region" description="Helical" evidence="5">
    <location>
        <begin position="201"/>
        <end position="220"/>
    </location>
</feature>
<evidence type="ECO:0000256" key="4">
    <source>
        <dbReference type="SAM" id="MobiDB-lite"/>
    </source>
</evidence>
<evidence type="ECO:0000313" key="6">
    <source>
        <dbReference type="EMBL" id="KAK3735693.1"/>
    </source>
</evidence>
<evidence type="ECO:0000256" key="3">
    <source>
        <dbReference type="PROSITE-ProRule" id="PRU00339"/>
    </source>
</evidence>
<dbReference type="InterPro" id="IPR019734">
    <property type="entry name" value="TPR_rpt"/>
</dbReference>
<evidence type="ECO:0000256" key="2">
    <source>
        <dbReference type="ARBA" id="ARBA00022803"/>
    </source>
</evidence>
<reference evidence="6" key="1">
    <citation type="journal article" date="2023" name="G3 (Bethesda)">
        <title>A reference genome for the long-term kleptoplast-retaining sea slug Elysia crispata morphotype clarki.</title>
        <authorList>
            <person name="Eastman K.E."/>
            <person name="Pendleton A.L."/>
            <person name="Shaikh M.A."/>
            <person name="Suttiyut T."/>
            <person name="Ogas R."/>
            <person name="Tomko P."/>
            <person name="Gavelis G."/>
            <person name="Widhalm J.R."/>
            <person name="Wisecaver J.H."/>
        </authorList>
    </citation>
    <scope>NUCLEOTIDE SEQUENCE</scope>
    <source>
        <strain evidence="6">ECLA1</strain>
    </source>
</reference>
<keyword evidence="2 3" id="KW-0802">TPR repeat</keyword>
<feature type="transmembrane region" description="Helical" evidence="5">
    <location>
        <begin position="168"/>
        <end position="189"/>
    </location>
</feature>
<dbReference type="Proteomes" id="UP001283361">
    <property type="component" value="Unassembled WGS sequence"/>
</dbReference>
<feature type="region of interest" description="Disordered" evidence="4">
    <location>
        <begin position="246"/>
        <end position="280"/>
    </location>
</feature>
<keyword evidence="5" id="KW-0812">Transmembrane</keyword>
<dbReference type="SUPFAM" id="SSF48452">
    <property type="entry name" value="TPR-like"/>
    <property type="match status" value="1"/>
</dbReference>
<keyword evidence="1" id="KW-0677">Repeat</keyword>
<evidence type="ECO:0000256" key="1">
    <source>
        <dbReference type="ARBA" id="ARBA00022737"/>
    </source>
</evidence>
<keyword evidence="5" id="KW-0472">Membrane</keyword>
<dbReference type="Gene3D" id="1.25.40.10">
    <property type="entry name" value="Tetratricopeptide repeat domain"/>
    <property type="match status" value="1"/>
</dbReference>
<evidence type="ECO:0000256" key="5">
    <source>
        <dbReference type="SAM" id="Phobius"/>
    </source>
</evidence>
<dbReference type="EMBL" id="JAWDGP010006769">
    <property type="protein sequence ID" value="KAK3735693.1"/>
    <property type="molecule type" value="Genomic_DNA"/>
</dbReference>
<keyword evidence="7" id="KW-1185">Reference proteome</keyword>
<dbReference type="PROSITE" id="PS50005">
    <property type="entry name" value="TPR"/>
    <property type="match status" value="1"/>
</dbReference>
<proteinExistence type="predicted"/>
<dbReference type="PANTHER" id="PTHR22904">
    <property type="entry name" value="TPR REPEAT CONTAINING PROTEIN"/>
    <property type="match status" value="1"/>
</dbReference>
<protein>
    <submittedName>
        <fullName evidence="6">Uncharacterized protein</fullName>
    </submittedName>
</protein>
<accession>A0AAE0Y8E2</accession>
<dbReference type="InterPro" id="IPR011990">
    <property type="entry name" value="TPR-like_helical_dom_sf"/>
</dbReference>
<keyword evidence="5" id="KW-1133">Transmembrane helix</keyword>
<feature type="repeat" description="TPR" evidence="3">
    <location>
        <begin position="114"/>
        <end position="147"/>
    </location>
</feature>
<sequence length="280" mass="31612">MSEVINKLLATCTIDKRINGRLIVRYEIEVNRYLHSQDILKMKTRAEQCKDEGNKCMKESKFTEAVIHYSEAVKHEPNSAILHSNRSLAFLKLDQLYLAMEDAKQAIKLEPSWPKGFFRKGEIEFKGGQYQHALVSYKKAMILDPSDSGILSAISKTNKEMAKDKKEAVRTPIVFTILGLIVGVFIVSADQFLTKSPALQFIPLQILLVAGCGGIGFAMAKIKRYFIVSQRESCLEEPLDLLKEMGDKQEEMNTPIRQNPTSHTHHSQAAGKQRMRKGKA</sequence>
<dbReference type="GO" id="GO:0051879">
    <property type="term" value="F:Hsp90 protein binding"/>
    <property type="evidence" value="ECO:0007669"/>
    <property type="project" value="TreeGrafter"/>
</dbReference>
<dbReference type="SMART" id="SM00028">
    <property type="entry name" value="TPR"/>
    <property type="match status" value="3"/>
</dbReference>
<comment type="caution">
    <text evidence="6">The sequence shown here is derived from an EMBL/GenBank/DDBJ whole genome shotgun (WGS) entry which is preliminary data.</text>
</comment>